<dbReference type="EMBL" id="VIFX01000062">
    <property type="protein sequence ID" value="TQR82726.1"/>
    <property type="molecule type" value="Genomic_DNA"/>
</dbReference>
<feature type="compositionally biased region" description="Low complexity" evidence="1">
    <location>
        <begin position="13"/>
        <end position="22"/>
    </location>
</feature>
<accession>A0A544VRW6</accession>
<name>A0A544VRW6_9MYCO</name>
<gene>
    <name evidence="3" type="ORF">D8S82_30755</name>
</gene>
<dbReference type="Proteomes" id="UP000315759">
    <property type="component" value="Unassembled WGS sequence"/>
</dbReference>
<evidence type="ECO:0000313" key="3">
    <source>
        <dbReference type="EMBL" id="TQR82726.1"/>
    </source>
</evidence>
<comment type="caution">
    <text evidence="3">The sequence shown here is derived from an EMBL/GenBank/DDBJ whole genome shotgun (WGS) entry which is preliminary data.</text>
</comment>
<dbReference type="Gene3D" id="3.30.450.40">
    <property type="match status" value="1"/>
</dbReference>
<evidence type="ECO:0000313" key="4">
    <source>
        <dbReference type="Proteomes" id="UP000315759"/>
    </source>
</evidence>
<dbReference type="AlphaFoldDB" id="A0A544VRW6"/>
<dbReference type="InterPro" id="IPR029016">
    <property type="entry name" value="GAF-like_dom_sf"/>
</dbReference>
<dbReference type="Pfam" id="PF01590">
    <property type="entry name" value="GAF"/>
    <property type="match status" value="1"/>
</dbReference>
<evidence type="ECO:0000256" key="1">
    <source>
        <dbReference type="SAM" id="MobiDB-lite"/>
    </source>
</evidence>
<feature type="region of interest" description="Disordered" evidence="1">
    <location>
        <begin position="1"/>
        <end position="34"/>
    </location>
</feature>
<proteinExistence type="predicted"/>
<organism evidence="3 4">
    <name type="scientific">Mycolicibacterium hodleri</name>
    <dbReference type="NCBI Taxonomy" id="49897"/>
    <lineage>
        <taxon>Bacteria</taxon>
        <taxon>Bacillati</taxon>
        <taxon>Actinomycetota</taxon>
        <taxon>Actinomycetes</taxon>
        <taxon>Mycobacteriales</taxon>
        <taxon>Mycobacteriaceae</taxon>
        <taxon>Mycolicibacterium</taxon>
    </lineage>
</organism>
<keyword evidence="4" id="KW-1185">Reference proteome</keyword>
<reference evidence="3 4" key="1">
    <citation type="submission" date="2018-10" db="EMBL/GenBank/DDBJ databases">
        <title>Draft genome of Mycobacterium hodleri strain B.</title>
        <authorList>
            <person name="Amande T.J."/>
            <person name="Mcgenity T.J."/>
        </authorList>
    </citation>
    <scope>NUCLEOTIDE SEQUENCE [LARGE SCALE GENOMIC DNA]</scope>
    <source>
        <strain evidence="3 4">B</strain>
    </source>
</reference>
<feature type="domain" description="GAF" evidence="2">
    <location>
        <begin position="152"/>
        <end position="265"/>
    </location>
</feature>
<dbReference type="InterPro" id="IPR003018">
    <property type="entry name" value="GAF"/>
</dbReference>
<sequence length="479" mass="51056">MSAACTLVGSSPTGPGRRTTVGTSGGRFGLEARGRGVSPVQGAWSRVVSSKALDAHASAWSPPTALRAVHDLFVAGEVDSTYLDSTSIRPIVAESWRRSLAKGVDPDWEGADSSAATLRLARMRDTHPLASALPVIRRLLVDDARDSGVVVAITSADGTLLWVEGDPEALRKAESMNFVPGADWSERRVGTNAPGTALALDRELQIRSSEHFSRVAQRWSCTAAPVHDPGTGDLLGAIDLTGGVEVASAQALALVRATAVAVENHLALLRLTKPVAAVGDQVKARLRVLGAGRPRWQFTDERGNRRTSSLTPRHADILVLLTQHPEGLSADHLAMMLDDKDLDVVTVRAEMSRLRRVIKPVAVGSRPYRLLEPVVSDVNEVFDELRAGRVAAALDVYTGALLPQSMSPAVARLRTELSTSLRTAVIATGDLAVLRHWLDLPEGQDDRDGWRLLHDGAGAGSVGQARARGHLAGLDMDLA</sequence>
<protein>
    <submittedName>
        <fullName evidence="3">GAF domain-containing protein</fullName>
    </submittedName>
</protein>
<evidence type="ECO:0000259" key="2">
    <source>
        <dbReference type="Pfam" id="PF01590"/>
    </source>
</evidence>